<dbReference type="AlphaFoldDB" id="A0AAV0BB22"/>
<protein>
    <submittedName>
        <fullName evidence="2">Uncharacterized protein</fullName>
    </submittedName>
</protein>
<proteinExistence type="predicted"/>
<keyword evidence="3" id="KW-1185">Reference proteome</keyword>
<organism evidence="2 3">
    <name type="scientific">Phakopsora pachyrhizi</name>
    <name type="common">Asian soybean rust disease fungus</name>
    <dbReference type="NCBI Taxonomy" id="170000"/>
    <lineage>
        <taxon>Eukaryota</taxon>
        <taxon>Fungi</taxon>
        <taxon>Dikarya</taxon>
        <taxon>Basidiomycota</taxon>
        <taxon>Pucciniomycotina</taxon>
        <taxon>Pucciniomycetes</taxon>
        <taxon>Pucciniales</taxon>
        <taxon>Phakopsoraceae</taxon>
        <taxon>Phakopsora</taxon>
    </lineage>
</organism>
<evidence type="ECO:0000256" key="1">
    <source>
        <dbReference type="SAM" id="MobiDB-lite"/>
    </source>
</evidence>
<reference evidence="2" key="1">
    <citation type="submission" date="2022-06" db="EMBL/GenBank/DDBJ databases">
        <authorList>
            <consortium name="SYNGENTA / RWTH Aachen University"/>
        </authorList>
    </citation>
    <scope>NUCLEOTIDE SEQUENCE</scope>
</reference>
<dbReference type="EMBL" id="CALTRL010004649">
    <property type="protein sequence ID" value="CAH7683383.1"/>
    <property type="molecule type" value="Genomic_DNA"/>
</dbReference>
<accession>A0AAV0BB22</accession>
<feature type="region of interest" description="Disordered" evidence="1">
    <location>
        <begin position="365"/>
        <end position="411"/>
    </location>
</feature>
<feature type="compositionally biased region" description="Basic and acidic residues" evidence="1">
    <location>
        <begin position="370"/>
        <end position="411"/>
    </location>
</feature>
<name>A0AAV0BB22_PHAPC</name>
<gene>
    <name evidence="2" type="ORF">PPACK8108_LOCUS16857</name>
</gene>
<comment type="caution">
    <text evidence="2">The sequence shown here is derived from an EMBL/GenBank/DDBJ whole genome shotgun (WGS) entry which is preliminary data.</text>
</comment>
<evidence type="ECO:0000313" key="2">
    <source>
        <dbReference type="EMBL" id="CAH7683383.1"/>
    </source>
</evidence>
<evidence type="ECO:0000313" key="3">
    <source>
        <dbReference type="Proteomes" id="UP001153365"/>
    </source>
</evidence>
<feature type="compositionally biased region" description="Polar residues" evidence="1">
    <location>
        <begin position="125"/>
        <end position="134"/>
    </location>
</feature>
<dbReference type="Proteomes" id="UP001153365">
    <property type="component" value="Unassembled WGS sequence"/>
</dbReference>
<feature type="region of interest" description="Disordered" evidence="1">
    <location>
        <begin position="125"/>
        <end position="156"/>
    </location>
</feature>
<sequence>MNDELQFEEADEHKLLDVLMERSDCSVKFQRSYRDASNRGLERKDWMKKIVDKFEHGLEILGATALKDKLQTAIGDWLHLQPAEEHSAQSQIKQGLAKLMTYSSFITLSAEIGAEDFERRSRINDLSMNNSTKDSGLGIAGEKSTGEDRPSQLQQQQWERGIWEKIKTTCKPWVELDKTTGGRNTRFLGFETPIVYNDGLEADLMDAACWWELGRMMELWMLENRMRTWSRLKAINSTVGGLKKPKGSDGAMGLQSEAINRQVKIREVRMWPMMDGNKIFDIIGDMLLELPNRSWIKFSKGLKMSGALLDLAEQRIAVTIALAMSHPRPSTELEKFSDLPMEGMEVVNCGWKGSTGTAELELAQSGDWSTTDKRTEEQRIQDKEDRGLQEEEKEAGQRSKTDKQRIEDIGVKESPIKARSFIFIK</sequence>